<evidence type="ECO:0000256" key="10">
    <source>
        <dbReference type="ARBA" id="ARBA00023170"/>
    </source>
</evidence>
<dbReference type="PANTHER" id="PTHR23037:SF28">
    <property type="entry name" value="ERYTHROPOIETIN RECEPTOR"/>
    <property type="match status" value="1"/>
</dbReference>
<feature type="compositionally biased region" description="Pro residues" evidence="13">
    <location>
        <begin position="332"/>
        <end position="342"/>
    </location>
</feature>
<keyword evidence="6 15" id="KW-0732">Signal</keyword>
<dbReference type="InterPro" id="IPR015152">
    <property type="entry name" value="Growth/epo_recpt_lig-bind"/>
</dbReference>
<dbReference type="InterPro" id="IPR009167">
    <property type="entry name" value="Erythropoietin_rcpt"/>
</dbReference>
<keyword evidence="4" id="KW-1003">Cell membrane</keyword>
<dbReference type="PANTHER" id="PTHR23037">
    <property type="entry name" value="CYTOKINE RECEPTOR"/>
    <property type="match status" value="1"/>
</dbReference>
<dbReference type="Gene3D" id="2.60.40.10">
    <property type="entry name" value="Immunoglobulins"/>
    <property type="match status" value="2"/>
</dbReference>
<feature type="signal peptide" evidence="15">
    <location>
        <begin position="1"/>
        <end position="26"/>
    </location>
</feature>
<dbReference type="InterPro" id="IPR013783">
    <property type="entry name" value="Ig-like_fold"/>
</dbReference>
<dbReference type="GO" id="GO:0004896">
    <property type="term" value="F:cytokine receptor activity"/>
    <property type="evidence" value="ECO:0007669"/>
    <property type="project" value="TreeGrafter"/>
</dbReference>
<name>A0A9Q0E9C9_9TELE</name>
<evidence type="ECO:0000256" key="3">
    <source>
        <dbReference type="ARBA" id="ARBA00018355"/>
    </source>
</evidence>
<evidence type="ECO:0000259" key="16">
    <source>
        <dbReference type="PROSITE" id="PS50853"/>
    </source>
</evidence>
<comment type="caution">
    <text evidence="17">The sequence shown here is derived from an EMBL/GenBank/DDBJ whole genome shotgun (WGS) entry which is preliminary data.</text>
</comment>
<evidence type="ECO:0000256" key="15">
    <source>
        <dbReference type="SAM" id="SignalP"/>
    </source>
</evidence>
<sequence length="553" mass="61519">MTICDLLKPWLGALVSVVFMAHVSSAVRSAQDFQNKVSLLLRDEPANPKCFIEEKKDFTCFWEEDQDRAQHGAQYSFTYAYQQENSSHCPLRTLPGPDGRRLLVCHLNSPHMFVQMDIEVQRDGVRIHNRSVLVELVFLLDPPRNLSVSQTKQQGQLRVTWVPPALKYMDDSMIYEVSYSPAERSLEQVQKVPAGSEVILRGLRPATSYQVQVRVKLDGVSYNGYWSTWTHPVTMDTPSTGVDLLIVSLVVVISLIVCLLSVTLILSHHRFIVKKIWPAIPNPESRFQGLFIEYGGDFREWLGHTSGGLWMSPASFSFEEVPSPLEVLSELSPPPASPPLPPKASRASGASERWEEEEEEEKASKKEEASGSGAARQEVPHDRWLMEQLRASHCLPAPCSQFSLLESQDAYVTLNTQQHPAEEKHLDDIMEQTSPLEVLFAASLESCSDLGSLRQSATLERLSSGSSFESPDRPWPPSGPGYAYMAGADSGVSGFSVNYSTMSAGMVDDLGKTAVYNEYENQVWSRDGPPGPPGRVQAETWRGGGLVQVELQH</sequence>
<dbReference type="AlphaFoldDB" id="A0A9Q0E9C9"/>
<evidence type="ECO:0000313" key="17">
    <source>
        <dbReference type="EMBL" id="KAJ3601681.1"/>
    </source>
</evidence>
<keyword evidence="9 12" id="KW-1015">Disulfide bond</keyword>
<evidence type="ECO:0000256" key="9">
    <source>
        <dbReference type="ARBA" id="ARBA00023157"/>
    </source>
</evidence>
<dbReference type="PROSITE" id="PS50853">
    <property type="entry name" value="FN3"/>
    <property type="match status" value="1"/>
</dbReference>
<keyword evidence="8 14" id="KW-0472">Membrane</keyword>
<comment type="similarity">
    <text evidence="2">Belongs to the type I cytokine receptor family. Type 1 subfamily.</text>
</comment>
<evidence type="ECO:0000256" key="7">
    <source>
        <dbReference type="ARBA" id="ARBA00022989"/>
    </source>
</evidence>
<accession>A0A9Q0E9C9</accession>
<feature type="domain" description="Fibronectin type-III" evidence="16">
    <location>
        <begin position="142"/>
        <end position="240"/>
    </location>
</feature>
<keyword evidence="7 14" id="KW-1133">Transmembrane helix</keyword>
<feature type="chain" id="PRO_5040328437" description="Erythropoietin receptor" evidence="15">
    <location>
        <begin position="27"/>
        <end position="553"/>
    </location>
</feature>
<dbReference type="EMBL" id="JANIIK010000047">
    <property type="protein sequence ID" value="KAJ3601681.1"/>
    <property type="molecule type" value="Genomic_DNA"/>
</dbReference>
<evidence type="ECO:0000256" key="14">
    <source>
        <dbReference type="SAM" id="Phobius"/>
    </source>
</evidence>
<dbReference type="OrthoDB" id="9890439at2759"/>
<feature type="disulfide bond" evidence="12">
    <location>
        <begin position="89"/>
        <end position="105"/>
    </location>
</feature>
<evidence type="ECO:0000256" key="6">
    <source>
        <dbReference type="ARBA" id="ARBA00022729"/>
    </source>
</evidence>
<dbReference type="Pfam" id="PF00041">
    <property type="entry name" value="fn3"/>
    <property type="match status" value="1"/>
</dbReference>
<organism evidence="17 18">
    <name type="scientific">Muraenolepis orangiensis</name>
    <name type="common">Patagonian moray cod</name>
    <dbReference type="NCBI Taxonomy" id="630683"/>
    <lineage>
        <taxon>Eukaryota</taxon>
        <taxon>Metazoa</taxon>
        <taxon>Chordata</taxon>
        <taxon>Craniata</taxon>
        <taxon>Vertebrata</taxon>
        <taxon>Euteleostomi</taxon>
        <taxon>Actinopterygii</taxon>
        <taxon>Neopterygii</taxon>
        <taxon>Teleostei</taxon>
        <taxon>Neoteleostei</taxon>
        <taxon>Acanthomorphata</taxon>
        <taxon>Zeiogadaria</taxon>
        <taxon>Gadariae</taxon>
        <taxon>Gadiformes</taxon>
        <taxon>Muraenolepidoidei</taxon>
        <taxon>Muraenolepididae</taxon>
        <taxon>Muraenolepis</taxon>
    </lineage>
</organism>
<feature type="transmembrane region" description="Helical" evidence="14">
    <location>
        <begin position="244"/>
        <end position="266"/>
    </location>
</feature>
<evidence type="ECO:0000256" key="13">
    <source>
        <dbReference type="SAM" id="MobiDB-lite"/>
    </source>
</evidence>
<evidence type="ECO:0000256" key="12">
    <source>
        <dbReference type="PIRSR" id="PIRSR001959-2"/>
    </source>
</evidence>
<dbReference type="InterPro" id="IPR003961">
    <property type="entry name" value="FN3_dom"/>
</dbReference>
<evidence type="ECO:0000256" key="11">
    <source>
        <dbReference type="ARBA" id="ARBA00023180"/>
    </source>
</evidence>
<feature type="disulfide bond" evidence="12">
    <location>
        <begin position="50"/>
        <end position="60"/>
    </location>
</feature>
<keyword evidence="11" id="KW-0325">Glycoprotein</keyword>
<evidence type="ECO:0000256" key="5">
    <source>
        <dbReference type="ARBA" id="ARBA00022692"/>
    </source>
</evidence>
<protein>
    <recommendedName>
        <fullName evidence="3">Erythropoietin receptor</fullName>
    </recommendedName>
</protein>
<dbReference type="InterPro" id="IPR036116">
    <property type="entry name" value="FN3_sf"/>
</dbReference>
<comment type="subcellular location">
    <subcellularLocation>
        <location evidence="1">Cell membrane</location>
        <topology evidence="1">Single-pass type I membrane protein</topology>
    </subcellularLocation>
</comment>
<evidence type="ECO:0000313" key="18">
    <source>
        <dbReference type="Proteomes" id="UP001148018"/>
    </source>
</evidence>
<keyword evidence="18" id="KW-1185">Reference proteome</keyword>
<reference evidence="17" key="1">
    <citation type="submission" date="2022-07" db="EMBL/GenBank/DDBJ databases">
        <title>Chromosome-level genome of Muraenolepis orangiensis.</title>
        <authorList>
            <person name="Kim J."/>
        </authorList>
    </citation>
    <scope>NUCLEOTIDE SEQUENCE</scope>
    <source>
        <strain evidence="17">KU_S4_2022</strain>
        <tissue evidence="17">Muscle</tissue>
    </source>
</reference>
<keyword evidence="10" id="KW-0675">Receptor</keyword>
<dbReference type="Pfam" id="PF09067">
    <property type="entry name" value="EpoR_lig-bind"/>
    <property type="match status" value="1"/>
</dbReference>
<dbReference type="GO" id="GO:0009897">
    <property type="term" value="C:external side of plasma membrane"/>
    <property type="evidence" value="ECO:0007669"/>
    <property type="project" value="TreeGrafter"/>
</dbReference>
<evidence type="ECO:0000256" key="8">
    <source>
        <dbReference type="ARBA" id="ARBA00023136"/>
    </source>
</evidence>
<proteinExistence type="inferred from homology"/>
<dbReference type="SMART" id="SM00060">
    <property type="entry name" value="FN3"/>
    <property type="match status" value="1"/>
</dbReference>
<dbReference type="SUPFAM" id="SSF49265">
    <property type="entry name" value="Fibronectin type III"/>
    <property type="match status" value="2"/>
</dbReference>
<evidence type="ECO:0000256" key="1">
    <source>
        <dbReference type="ARBA" id="ARBA00004251"/>
    </source>
</evidence>
<gene>
    <name evidence="17" type="ORF">NHX12_032648</name>
</gene>
<keyword evidence="5 14" id="KW-0812">Transmembrane</keyword>
<dbReference type="Proteomes" id="UP001148018">
    <property type="component" value="Unassembled WGS sequence"/>
</dbReference>
<evidence type="ECO:0000256" key="4">
    <source>
        <dbReference type="ARBA" id="ARBA00022475"/>
    </source>
</evidence>
<dbReference type="PIRSF" id="PIRSF001959">
    <property type="entry name" value="EPO_receptor"/>
    <property type="match status" value="1"/>
</dbReference>
<dbReference type="CDD" id="cd00063">
    <property type="entry name" value="FN3"/>
    <property type="match status" value="1"/>
</dbReference>
<evidence type="ECO:0000256" key="2">
    <source>
        <dbReference type="ARBA" id="ARBA00007885"/>
    </source>
</evidence>
<feature type="region of interest" description="Disordered" evidence="13">
    <location>
        <begin position="327"/>
        <end position="379"/>
    </location>
</feature>